<gene>
    <name evidence="1" type="ORF">WKW82_34800</name>
</gene>
<dbReference type="Proteomes" id="UP001385892">
    <property type="component" value="Unassembled WGS sequence"/>
</dbReference>
<reference evidence="1 2" key="1">
    <citation type="submission" date="2024-03" db="EMBL/GenBank/DDBJ databases">
        <title>Novel species of the genus Variovorax.</title>
        <authorList>
            <person name="Liu Q."/>
            <person name="Xin Y.-H."/>
        </authorList>
    </citation>
    <scope>NUCLEOTIDE SEQUENCE [LARGE SCALE GENOMIC DNA]</scope>
    <source>
        <strain evidence="1 2">KACC 18900</strain>
    </source>
</reference>
<name>A0ABU8WZC2_9BURK</name>
<dbReference type="RefSeq" id="WP_340347635.1">
    <property type="nucleotide sequence ID" value="NZ_JBBKZT010000028.1"/>
</dbReference>
<protein>
    <submittedName>
        <fullName evidence="1">Uncharacterized protein</fullName>
    </submittedName>
</protein>
<sequence length="83" mass="9170">MAIPTTLMRFLMRLDAATLPVTVEDNESIEMVRRLSDAGLLQAILPPHDQKTRTYSGPAWVIRLTHEGIEAARAPPSRDGSSQ</sequence>
<keyword evidence="2" id="KW-1185">Reference proteome</keyword>
<evidence type="ECO:0000313" key="2">
    <source>
        <dbReference type="Proteomes" id="UP001385892"/>
    </source>
</evidence>
<dbReference type="EMBL" id="JBBKZT010000028">
    <property type="protein sequence ID" value="MEJ8851842.1"/>
    <property type="molecule type" value="Genomic_DNA"/>
</dbReference>
<proteinExistence type="predicted"/>
<organism evidence="1 2">
    <name type="scientific">Variovorax rhizosphaerae</name>
    <dbReference type="NCBI Taxonomy" id="1836200"/>
    <lineage>
        <taxon>Bacteria</taxon>
        <taxon>Pseudomonadati</taxon>
        <taxon>Pseudomonadota</taxon>
        <taxon>Betaproteobacteria</taxon>
        <taxon>Burkholderiales</taxon>
        <taxon>Comamonadaceae</taxon>
        <taxon>Variovorax</taxon>
    </lineage>
</organism>
<evidence type="ECO:0000313" key="1">
    <source>
        <dbReference type="EMBL" id="MEJ8851842.1"/>
    </source>
</evidence>
<accession>A0ABU8WZC2</accession>
<comment type="caution">
    <text evidence="1">The sequence shown here is derived from an EMBL/GenBank/DDBJ whole genome shotgun (WGS) entry which is preliminary data.</text>
</comment>